<dbReference type="Pfam" id="PF00664">
    <property type="entry name" value="ABC_membrane"/>
    <property type="match status" value="1"/>
</dbReference>
<evidence type="ECO:0000256" key="1">
    <source>
        <dbReference type="ARBA" id="ARBA00004651"/>
    </source>
</evidence>
<feature type="transmembrane region" description="Helical" evidence="8">
    <location>
        <begin position="25"/>
        <end position="48"/>
    </location>
</feature>
<evidence type="ECO:0000256" key="5">
    <source>
        <dbReference type="ARBA" id="ARBA00022989"/>
    </source>
</evidence>
<dbReference type="PROSITE" id="PS50929">
    <property type="entry name" value="ABC_TM1F"/>
    <property type="match status" value="1"/>
</dbReference>
<evidence type="ECO:0000256" key="2">
    <source>
        <dbReference type="ARBA" id="ARBA00022692"/>
    </source>
</evidence>
<dbReference type="InterPro" id="IPR003439">
    <property type="entry name" value="ABC_transporter-like_ATP-bd"/>
</dbReference>
<evidence type="ECO:0000256" key="6">
    <source>
        <dbReference type="ARBA" id="ARBA00023136"/>
    </source>
</evidence>
<dbReference type="OrthoDB" id="9808328at2"/>
<keyword evidence="2 8" id="KW-0812">Transmembrane</keyword>
<dbReference type="Gene3D" id="3.40.50.300">
    <property type="entry name" value="P-loop containing nucleotide triphosphate hydrolases"/>
    <property type="match status" value="1"/>
</dbReference>
<dbReference type="AlphaFoldDB" id="A0A085TUR8"/>
<evidence type="ECO:0000256" key="8">
    <source>
        <dbReference type="SAM" id="Phobius"/>
    </source>
</evidence>
<reference evidence="11 12" key="2">
    <citation type="journal article" date="2015" name="Antonie Van Leeuwenhoek">
        <title>Thioclava indica sp. nov., isolated from surface seawater of the Indian Ocean.</title>
        <authorList>
            <person name="Liu Y."/>
            <person name="Lai Q."/>
            <person name="Du J."/>
            <person name="Xu H."/>
            <person name="Jiang L."/>
            <person name="Shao Z."/>
        </authorList>
    </citation>
    <scope>NUCLEOTIDE SEQUENCE [LARGE SCALE GENOMIC DNA]</scope>
    <source>
        <strain evidence="11 12">13D2W-2</strain>
    </source>
</reference>
<keyword evidence="3" id="KW-0547">Nucleotide-binding</keyword>
<evidence type="ECO:0000256" key="4">
    <source>
        <dbReference type="ARBA" id="ARBA00022840"/>
    </source>
</evidence>
<dbReference type="NCBIfam" id="TIGR01842">
    <property type="entry name" value="type_I_sec_PrtD"/>
    <property type="match status" value="1"/>
</dbReference>
<dbReference type="PATRIC" id="fig|1317124.6.peg.2626"/>
<dbReference type="InterPro" id="IPR010128">
    <property type="entry name" value="ATPase_T1SS_PrtD-like"/>
</dbReference>
<evidence type="ECO:0000259" key="9">
    <source>
        <dbReference type="PROSITE" id="PS50893"/>
    </source>
</evidence>
<name>A0A085TUR8_9RHOB</name>
<feature type="compositionally biased region" description="Low complexity" evidence="7">
    <location>
        <begin position="580"/>
        <end position="589"/>
    </location>
</feature>
<evidence type="ECO:0000313" key="12">
    <source>
        <dbReference type="Proteomes" id="UP000028607"/>
    </source>
</evidence>
<dbReference type="Pfam" id="PF00005">
    <property type="entry name" value="ABC_tran"/>
    <property type="match status" value="1"/>
</dbReference>
<dbReference type="GO" id="GO:0140359">
    <property type="term" value="F:ABC-type transporter activity"/>
    <property type="evidence" value="ECO:0007669"/>
    <property type="project" value="InterPro"/>
</dbReference>
<protein>
    <submittedName>
        <fullName evidence="11">Type I secretion system ATPase</fullName>
    </submittedName>
</protein>
<evidence type="ECO:0000313" key="11">
    <source>
        <dbReference type="EMBL" id="KFE34465.1"/>
    </source>
</evidence>
<dbReference type="PROSITE" id="PS00211">
    <property type="entry name" value="ABC_TRANSPORTER_1"/>
    <property type="match status" value="1"/>
</dbReference>
<evidence type="ECO:0000256" key="3">
    <source>
        <dbReference type="ARBA" id="ARBA00022741"/>
    </source>
</evidence>
<dbReference type="Proteomes" id="UP000028607">
    <property type="component" value="Unassembled WGS sequence"/>
</dbReference>
<feature type="transmembrane region" description="Helical" evidence="8">
    <location>
        <begin position="260"/>
        <end position="286"/>
    </location>
</feature>
<dbReference type="EMBL" id="AQRC01000010">
    <property type="protein sequence ID" value="KFE34465.1"/>
    <property type="molecule type" value="Genomic_DNA"/>
</dbReference>
<reference evidence="12" key="1">
    <citation type="submission" date="2013-04" db="EMBL/GenBank/DDBJ databases">
        <title>Thioclava sp. 13D2W-2 Genome Sequencing.</title>
        <authorList>
            <person name="Lai Q."/>
            <person name="Li G."/>
            <person name="Shao Z."/>
        </authorList>
    </citation>
    <scope>NUCLEOTIDE SEQUENCE [LARGE SCALE GENOMIC DNA]</scope>
    <source>
        <strain evidence="12">13D2W-2</strain>
    </source>
</reference>
<dbReference type="GO" id="GO:0034040">
    <property type="term" value="F:ATPase-coupled lipid transmembrane transporter activity"/>
    <property type="evidence" value="ECO:0007669"/>
    <property type="project" value="TreeGrafter"/>
</dbReference>
<feature type="domain" description="ABC transmembrane type-1" evidence="10">
    <location>
        <begin position="28"/>
        <end position="305"/>
    </location>
</feature>
<dbReference type="InterPro" id="IPR039421">
    <property type="entry name" value="Type_1_exporter"/>
</dbReference>
<dbReference type="RefSeq" id="WP_038147242.1">
    <property type="nucleotide sequence ID" value="NZ_AQRC01000010.1"/>
</dbReference>
<feature type="transmembrane region" description="Helical" evidence="8">
    <location>
        <begin position="162"/>
        <end position="183"/>
    </location>
</feature>
<dbReference type="SUPFAM" id="SSF90123">
    <property type="entry name" value="ABC transporter transmembrane region"/>
    <property type="match status" value="1"/>
</dbReference>
<evidence type="ECO:0000259" key="10">
    <source>
        <dbReference type="PROSITE" id="PS50929"/>
    </source>
</evidence>
<dbReference type="InterPro" id="IPR036640">
    <property type="entry name" value="ABC1_TM_sf"/>
</dbReference>
<keyword evidence="5 8" id="KW-1133">Transmembrane helix</keyword>
<dbReference type="eggNOG" id="COG4618">
    <property type="taxonomic scope" value="Bacteria"/>
</dbReference>
<feature type="domain" description="ABC transporter" evidence="9">
    <location>
        <begin position="336"/>
        <end position="572"/>
    </location>
</feature>
<dbReference type="GO" id="GO:0030256">
    <property type="term" value="C:type I protein secretion system complex"/>
    <property type="evidence" value="ECO:0007669"/>
    <property type="project" value="InterPro"/>
</dbReference>
<comment type="subcellular location">
    <subcellularLocation>
        <location evidence="1">Cell membrane</location>
        <topology evidence="1">Multi-pass membrane protein</topology>
    </subcellularLocation>
</comment>
<dbReference type="GO" id="GO:0030253">
    <property type="term" value="P:protein secretion by the type I secretion system"/>
    <property type="evidence" value="ECO:0007669"/>
    <property type="project" value="InterPro"/>
</dbReference>
<dbReference type="GO" id="GO:0016887">
    <property type="term" value="F:ATP hydrolysis activity"/>
    <property type="evidence" value="ECO:0007669"/>
    <property type="project" value="InterPro"/>
</dbReference>
<dbReference type="PANTHER" id="PTHR24221:SF248">
    <property type="entry name" value="ABC TRANSPORTER TRANSMEMBRANE REGION"/>
    <property type="match status" value="1"/>
</dbReference>
<dbReference type="InterPro" id="IPR003593">
    <property type="entry name" value="AAA+_ATPase"/>
</dbReference>
<dbReference type="InterPro" id="IPR027417">
    <property type="entry name" value="P-loop_NTPase"/>
</dbReference>
<gene>
    <name evidence="11" type="ORF">DW2_12970</name>
</gene>
<dbReference type="Gene3D" id="1.20.1560.10">
    <property type="entry name" value="ABC transporter type 1, transmembrane domain"/>
    <property type="match status" value="1"/>
</dbReference>
<dbReference type="InterPro" id="IPR017871">
    <property type="entry name" value="ABC_transporter-like_CS"/>
</dbReference>
<keyword evidence="4" id="KW-0067">ATP-binding</keyword>
<dbReference type="PANTHER" id="PTHR24221">
    <property type="entry name" value="ATP-BINDING CASSETTE SUB-FAMILY B"/>
    <property type="match status" value="1"/>
</dbReference>
<keyword evidence="12" id="KW-1185">Reference proteome</keyword>
<proteinExistence type="predicted"/>
<organism evidence="11 12">
    <name type="scientific">Thioclava atlantica</name>
    <dbReference type="NCBI Taxonomy" id="1317124"/>
    <lineage>
        <taxon>Bacteria</taxon>
        <taxon>Pseudomonadati</taxon>
        <taxon>Pseudomonadota</taxon>
        <taxon>Alphaproteobacteria</taxon>
        <taxon>Rhodobacterales</taxon>
        <taxon>Paracoccaceae</taxon>
        <taxon>Thioclava</taxon>
    </lineage>
</organism>
<dbReference type="SMART" id="SM00382">
    <property type="entry name" value="AAA"/>
    <property type="match status" value="1"/>
</dbReference>
<comment type="caution">
    <text evidence="11">The sequence shown here is derived from an EMBL/GenBank/DDBJ whole genome shotgun (WGS) entry which is preliminary data.</text>
</comment>
<dbReference type="GO" id="GO:0005524">
    <property type="term" value="F:ATP binding"/>
    <property type="evidence" value="ECO:0007669"/>
    <property type="project" value="UniProtKB-KW"/>
</dbReference>
<keyword evidence="6 8" id="KW-0472">Membrane</keyword>
<feature type="transmembrane region" description="Helical" evidence="8">
    <location>
        <begin position="60"/>
        <end position="80"/>
    </location>
</feature>
<evidence type="ECO:0000256" key="7">
    <source>
        <dbReference type="SAM" id="MobiDB-lite"/>
    </source>
</evidence>
<accession>A0A085TUR8</accession>
<dbReference type="GO" id="GO:0005886">
    <property type="term" value="C:plasma membrane"/>
    <property type="evidence" value="ECO:0007669"/>
    <property type="project" value="UniProtKB-SubCell"/>
</dbReference>
<dbReference type="STRING" id="1317124.DW2_12970"/>
<dbReference type="InterPro" id="IPR011527">
    <property type="entry name" value="ABC1_TM_dom"/>
</dbReference>
<feature type="transmembrane region" description="Helical" evidence="8">
    <location>
        <begin position="133"/>
        <end position="156"/>
    </location>
</feature>
<dbReference type="SUPFAM" id="SSF52540">
    <property type="entry name" value="P-loop containing nucleoside triphosphate hydrolases"/>
    <property type="match status" value="1"/>
</dbReference>
<sequence>MSTKRRRFQASEEIVSQRLGRYRGLVTFLLALSFLISLLALTGSFYMLQIYDRALTSGSVPTLLALSVLAIALYLFQGLFDVLRNQILVRIGARIDTRLAPLAHRVTIEMPRFGYSSAEALERGRDVDTIRSFVSGPGAVALLDIPWMPLFLGFVYMLHPLLGLLTLGGACVLITMTVITEILSRRAGRELQRASVARSSIADTNTRNADVLQAMGFGQRAVARFDAANAEHLQLHARTSDITGTLSGLSKVMRMMLQSALLGLGAYLTMVGELSAGAIIACSVAASRALAPIELAIGNWKGFAAARRSLTRLKDTLATIAEDDEIVELPAPRVSLSVEGVTIVAPGSGAVLMSDVNFALRAGDALGLIGPSGSGKTTLAKGLVGVWPLLRGHVRLDGAALDQWRADQLGRHVGYLPQEVSLMEGSIAENICRFEEGVAPEKIVAAAKAAGAHQTIIHLPDGYQTQLGPHGTALSAGQRQRVGLARALFGDPFLVVLDEPNSNLDANGEAALTEALNSVRARGGIVIVIAHRPRALEAVNLVGFIQGGKLVAFGPKDEIVNRAVSLKPLPKRPGEDGPGEEVAGAPAGETRQAAG</sequence>
<dbReference type="PROSITE" id="PS50893">
    <property type="entry name" value="ABC_TRANSPORTER_2"/>
    <property type="match status" value="1"/>
</dbReference>
<feature type="region of interest" description="Disordered" evidence="7">
    <location>
        <begin position="567"/>
        <end position="595"/>
    </location>
</feature>